<dbReference type="AlphaFoldDB" id="A0A815P5I3"/>
<dbReference type="InterPro" id="IPR036047">
    <property type="entry name" value="F-box-like_dom_sf"/>
</dbReference>
<evidence type="ECO:0000313" key="2">
    <source>
        <dbReference type="EMBL" id="CAF1444420.1"/>
    </source>
</evidence>
<gene>
    <name evidence="2" type="ORF">JYZ213_LOCUS40317</name>
    <name evidence="3" type="ORF">OKA104_LOCUS26876</name>
    <name evidence="1" type="ORF">VCS650_LOCUS36973</name>
</gene>
<evidence type="ECO:0008006" key="5">
    <source>
        <dbReference type="Google" id="ProtNLM"/>
    </source>
</evidence>
<comment type="caution">
    <text evidence="2">The sequence shown here is derived from an EMBL/GenBank/DDBJ whole genome shotgun (WGS) entry which is preliminary data.</text>
</comment>
<evidence type="ECO:0000313" key="4">
    <source>
        <dbReference type="Proteomes" id="UP000663845"/>
    </source>
</evidence>
<evidence type="ECO:0000313" key="1">
    <source>
        <dbReference type="EMBL" id="CAF1408922.1"/>
    </source>
</evidence>
<organism evidence="2 4">
    <name type="scientific">Adineta steineri</name>
    <dbReference type="NCBI Taxonomy" id="433720"/>
    <lineage>
        <taxon>Eukaryota</taxon>
        <taxon>Metazoa</taxon>
        <taxon>Spiralia</taxon>
        <taxon>Gnathifera</taxon>
        <taxon>Rotifera</taxon>
        <taxon>Eurotatoria</taxon>
        <taxon>Bdelloidea</taxon>
        <taxon>Adinetida</taxon>
        <taxon>Adinetidae</taxon>
        <taxon>Adineta</taxon>
    </lineage>
</organism>
<dbReference type="Proteomes" id="UP000663845">
    <property type="component" value="Unassembled WGS sequence"/>
</dbReference>
<dbReference type="Proteomes" id="UP000663891">
    <property type="component" value="Unassembled WGS sequence"/>
</dbReference>
<evidence type="ECO:0000313" key="3">
    <source>
        <dbReference type="EMBL" id="CAF3949614.1"/>
    </source>
</evidence>
<name>A0A815P5I3_9BILA</name>
<protein>
    <recommendedName>
        <fullName evidence="5">F-box domain-containing protein</fullName>
    </recommendedName>
</protein>
<dbReference type="EMBL" id="CAJOAY010002403">
    <property type="protein sequence ID" value="CAF3949614.1"/>
    <property type="molecule type" value="Genomic_DNA"/>
</dbReference>
<proteinExistence type="predicted"/>
<dbReference type="EMBL" id="CAJNON010000955">
    <property type="protein sequence ID" value="CAF1408922.1"/>
    <property type="molecule type" value="Genomic_DNA"/>
</dbReference>
<dbReference type="Proteomes" id="UP000663881">
    <property type="component" value="Unassembled WGS sequence"/>
</dbReference>
<accession>A0A815P5I3</accession>
<reference evidence="2" key="1">
    <citation type="submission" date="2021-02" db="EMBL/GenBank/DDBJ databases">
        <authorList>
            <person name="Nowell W R."/>
        </authorList>
    </citation>
    <scope>NUCLEOTIDE SEQUENCE</scope>
</reference>
<dbReference type="SUPFAM" id="SSF81383">
    <property type="entry name" value="F-box domain"/>
    <property type="match status" value="1"/>
</dbReference>
<dbReference type="EMBL" id="CAJNOG010001449">
    <property type="protein sequence ID" value="CAF1444420.1"/>
    <property type="molecule type" value="Genomic_DNA"/>
</dbReference>
<sequence>MDSCIGQLRVKRSYSTNIEESVYPVNKKQKIISITSMENLSNEIFYEIFEYLDGCHIYEAFSNLNNHFNELLNSPSLLFKIRIYLLYDESYKDLYKQLILINKDKIISFDLCLSLENTDEFLSSYSIDSLFTRLESLSLSNIEPTILTSILSSLTCLPRLFSLTIDTQRASGDLSEVYRLIFMLPKLKYVKYSDDDCVGSVSLPVVTRGVSR</sequence>